<keyword evidence="2" id="KW-0812">Transmembrane</keyword>
<dbReference type="SMART" id="SM00029">
    <property type="entry name" value="GASTRIN"/>
    <property type="match status" value="3"/>
</dbReference>
<dbReference type="AlphaFoldDB" id="A0AAD4NBE4"/>
<proteinExistence type="predicted"/>
<dbReference type="Proteomes" id="UP001201812">
    <property type="component" value="Unassembled WGS sequence"/>
</dbReference>
<sequence>MSSVNSSSHSGSVYLRLYSSLFLWVFLATVLVALMQTSNASPPTRFKGAAGQGELFVPSQSYYFPASTEDMNRAVRAPGMKWMRFGKRAPNAGKWMRFGKRAPNGGKWMRFGKRTPQDTNSYGWPSTTR</sequence>
<evidence type="ECO:0000313" key="4">
    <source>
        <dbReference type="Proteomes" id="UP001201812"/>
    </source>
</evidence>
<feature type="compositionally biased region" description="Polar residues" evidence="1">
    <location>
        <begin position="117"/>
        <end position="129"/>
    </location>
</feature>
<keyword evidence="2" id="KW-1133">Transmembrane helix</keyword>
<evidence type="ECO:0000256" key="1">
    <source>
        <dbReference type="SAM" id="MobiDB-lite"/>
    </source>
</evidence>
<evidence type="ECO:0000313" key="3">
    <source>
        <dbReference type="EMBL" id="KAI1722086.1"/>
    </source>
</evidence>
<keyword evidence="2" id="KW-0472">Membrane</keyword>
<gene>
    <name evidence="3" type="ORF">DdX_04386</name>
</gene>
<protein>
    <submittedName>
        <fullName evidence="3">SPSAKWMRF-amide 3</fullName>
    </submittedName>
</protein>
<feature type="region of interest" description="Disordered" evidence="1">
    <location>
        <begin position="99"/>
        <end position="129"/>
    </location>
</feature>
<accession>A0AAD4NBE4</accession>
<feature type="transmembrane region" description="Helical" evidence="2">
    <location>
        <begin position="15"/>
        <end position="35"/>
    </location>
</feature>
<evidence type="ECO:0000256" key="2">
    <source>
        <dbReference type="SAM" id="Phobius"/>
    </source>
</evidence>
<organism evidence="3 4">
    <name type="scientific">Ditylenchus destructor</name>
    <dbReference type="NCBI Taxonomy" id="166010"/>
    <lineage>
        <taxon>Eukaryota</taxon>
        <taxon>Metazoa</taxon>
        <taxon>Ecdysozoa</taxon>
        <taxon>Nematoda</taxon>
        <taxon>Chromadorea</taxon>
        <taxon>Rhabditida</taxon>
        <taxon>Tylenchina</taxon>
        <taxon>Tylenchomorpha</taxon>
        <taxon>Sphaerularioidea</taxon>
        <taxon>Anguinidae</taxon>
        <taxon>Anguininae</taxon>
        <taxon>Ditylenchus</taxon>
    </lineage>
</organism>
<comment type="caution">
    <text evidence="3">The sequence shown here is derived from an EMBL/GenBank/DDBJ whole genome shotgun (WGS) entry which is preliminary data.</text>
</comment>
<dbReference type="EMBL" id="JAKKPZ010000004">
    <property type="protein sequence ID" value="KAI1722086.1"/>
    <property type="molecule type" value="Genomic_DNA"/>
</dbReference>
<name>A0AAD4NBE4_9BILA</name>
<keyword evidence="4" id="KW-1185">Reference proteome</keyword>
<reference evidence="3" key="1">
    <citation type="submission" date="2022-01" db="EMBL/GenBank/DDBJ databases">
        <title>Genome Sequence Resource for Two Populations of Ditylenchus destructor, the Migratory Endoparasitic Phytonematode.</title>
        <authorList>
            <person name="Zhang H."/>
            <person name="Lin R."/>
            <person name="Xie B."/>
        </authorList>
    </citation>
    <scope>NUCLEOTIDE SEQUENCE</scope>
    <source>
        <strain evidence="3">BazhouSP</strain>
    </source>
</reference>